<proteinExistence type="predicted"/>
<gene>
    <name evidence="3" type="ORF">KL86SPO_50795</name>
</gene>
<dbReference type="InterPro" id="IPR010069">
    <property type="entry name" value="CdiA_FHA1_rpt"/>
</dbReference>
<feature type="region of interest" description="Disordered" evidence="1">
    <location>
        <begin position="2094"/>
        <end position="2114"/>
    </location>
</feature>
<dbReference type="InterPro" id="IPR012334">
    <property type="entry name" value="Pectin_lyas_fold"/>
</dbReference>
<sequence length="2657" mass="278832">MNFLSKGKQKIIAYLIIGALQCPTLAGYAAAVEPDASAGANAPAVTGQNGVPVVTIVKPNETGLSHNKFTDFNVGLPGLIFNNNAGNTAVASKLAGPVGPNTGLGGQAAAIILNEVTGGNISNLNGMMEVAGTKAAVIIANPNGITGSGFGFINTSRASLVTGTPNIVGGHIDSFTITGGRVTVEGSGNAPELDDVTGKYVHEPVSKLDIMTRAAAINADLWAQDEINIITGANTVNYQTLAATPIENPPADKKPDIALDIAALGGMYAGKIQLVGTEKGLGYNILGDIYANNSLAITNDGKITFIQNDKQYIEDGELYTDETGIVSDGSIRIAATGDIENKGQLVARRDIAISAEGAVTNEGIIQAGVPYEEDEDNPDSVEIIEPADLIMTGGGKIVNTGVLEASSKVTVAGEDTFSNSGQVTAGTDLNITAAGAVTSTGVLAADGAVTLTGDKVKYTPLGVTGASVQVIQTNPDPEPEEPPNPEEQGPVTTAPDTPAIPDLPDIAENSAPAATVHVAKDDNLRLTADANAAGQYRPIIDKAANGVDLVQIAEANTNGVSRNLYTDFNIKSTGLILNNSEKYVKTELGGYIDRNMNIAGNGASVILNEVTSANNSVLNGYLEVAGNKASVVIANANGISVNGLGFINTANAVLATAKVSQWKNGNITFGAPTSDLLLQGDGLNARTTTGLSLITRQFTAEQSEIWANNLDIAADGTLTNTGKISADQNITVRADRFTNTENGYIEAAGDIAVAVNQDVTQDAATLLAGGDITISGQQLQNKNNSMIDGKGNIAIAVAGSVDNTKSIVRAEQNLALQAADFANTGTALVSYGQNGQFDLQNQMVNDHATIIGNGSIIIRAGAVENTNHAVINTGKDVNVQATRGIVQDHAVWTAGGDVDMEAASFSNTNNSFLAADGNVTVKTSGDVLNDAATIRAGQTGSFAGDNITNQNQGAFLIDGALAGRAKKTFANTTGLIAAGSTASVTAQTINNTKNSVFYAGDDLTLTAAGTVLNQSSDIESRGDISIKAKELINEKEIFETAWIVTNQRISYKIPYSHMGGDYYNGMRTFNRIIHTGNITEETAGSHILANGSIDIEGNIANRYSTISAGKDLTITGDKLENLGYQGTIHHDDYGNNTYYWKYKKHRRAHIRCRMKYGTTILPYEDHNVYEQEIERLSVLSANGKVTLNTTTIDNKTVEAGGEVITFKTKNNKADLTDKLSGAGNTELDISNLKINTLIFTLNQDPSAKYLVETNKQFADYHNFLSSDYLLDRVKADPAKVAKRLGDGYYEQKLVTEQLTGLTGKRFLDGYSSDLEQYKALMENGAVAAEEMGLTIGVGLTAEQVASLTSDIVWLVEETINGQKVLVPEVYLSSLKAEDLSESGALIVGGDIELYAKQDITNLGTIKADKTVVADAENITNLYGKIKGNDINLTARETIQNISGEIRGQNDVSLTANDIVNQTETKTTTYRELEQTVIGDTALITAGSGSLSLEARNDIVNQGAVLSAGQDVTLKAGNNIDITSVAAEKHVAVTYPKSSVTEDRITHQQSVLGGSNITLEAGSDINLSGALTAAEENTTLTAGRDITISAVKDLDSLDSSVGRRGGSHFTRDKTVDETVVGTQLGAGQDITVQAGRDITVKGSGLASEQGKVELTGENVSISGETEYHERLHEEHREKAGFLSSTKTDIYDRQTLEGVAGSSISGDSVDITDTGKDITISGSSVVADNDVTLKAKENVTITSQEETSSSEYQKQVKKSGLLSGGGLGFSIGKEKQKDTYANQNIEQAGSTVGSIDGNVTIEAGKDVTVAASDVIAGQDISLTGETVTIESKDNIYNAQEKHEYKKSGLTVAIGGKTVEAINKVVAPLERATQVKDERLAALYGYKVYDELTDKTKTTKKDLEGIKDPQKNFTVEVSLGSQKSESKAQSSTTLAQGSNVTAGGDVTIQATKDDLNIHGSNVSGENVTLKAQENINITASDNTNTTDQTSKSSSGSIGVSISAGGISGINAGYNKAKGEVKENSTTYNPSSVTASDTLTLESGKDTNIIGSKVSGDTVKADVGENLNIESLQEKESYDEKNSSSGLSISADISRNDIGKNVTGKPGMQGSANKGKIKSDYQSVTEQAGIYAGEGGFDINVGKNTDLKGAVISSEATPDKNRISTDTLTWSDIENKAEYSASSVGVNIDTNKYDKDDPNYKNQGLTPNIGVKASGDAESITESAISPGTIEVRSNPNQDLSNLNRDPADTLNTLNKIFDKKTVEEQQELANLFGEEAYKAIGKLANSQLEKAVNDANQAIKNGDVEAYNDAMQRKTLWEEGGANKIALHALVGGIMADLGGSTFTSGAIGAGINQAVQKELAKLKDQPDVWQWASAVIGSAAAEVVGGDAQTGASTAASGTKNNELSDILLHPITTGEGFINGVKSQGIETADAFKDIIANPITTIAGLGSLFVDIWNEPSLVAQIGKETLQQYQDRFNTLVKGSAYETGEEIGRFSVELATAFLSAGIAGKLVEKVPAFKRAVEVLNNRLNSNKLPEGPSKAVFKAGKTTIEDIAANPKALSGKSAEEVAQMLREAGYDVTVQASKKSTSGAQIIKINNPGEGRNITQVQVSPGGGRHGANPYVKISTSDQGIIKIVDGAEDIYKTDGVETAKIIFTGGK</sequence>
<dbReference type="NCBIfam" id="TIGR01731">
    <property type="entry name" value="fil_hemag_20aa"/>
    <property type="match status" value="9"/>
</dbReference>
<feature type="domain" description="Filamentous haemagglutinin FhaB/tRNA nuclease CdiA-like TPS" evidence="2">
    <location>
        <begin position="48"/>
        <end position="170"/>
    </location>
</feature>
<reference evidence="3" key="1">
    <citation type="submission" date="2016-08" db="EMBL/GenBank/DDBJ databases">
        <authorList>
            <person name="Seilhamer J.J."/>
        </authorList>
    </citation>
    <scope>NUCLEOTIDE SEQUENCE</scope>
    <source>
        <strain evidence="3">86</strain>
    </source>
</reference>
<dbReference type="GO" id="GO:0003824">
    <property type="term" value="F:catalytic activity"/>
    <property type="evidence" value="ECO:0007669"/>
    <property type="project" value="UniProtKB-ARBA"/>
</dbReference>
<evidence type="ECO:0000259" key="2">
    <source>
        <dbReference type="SMART" id="SM00912"/>
    </source>
</evidence>
<accession>A0A212LZS0</accession>
<dbReference type="InterPro" id="IPR008638">
    <property type="entry name" value="FhaB/CdiA-like_TPS"/>
</dbReference>
<evidence type="ECO:0000256" key="1">
    <source>
        <dbReference type="SAM" id="MobiDB-lite"/>
    </source>
</evidence>
<dbReference type="Pfam" id="PF13332">
    <property type="entry name" value="Fil_haemagg_2"/>
    <property type="match status" value="3"/>
</dbReference>
<dbReference type="RefSeq" id="WP_288185555.1">
    <property type="nucleotide sequence ID" value="NZ_LT608335.1"/>
</dbReference>
<dbReference type="Pfam" id="PF05594">
    <property type="entry name" value="Fil_haemagg"/>
    <property type="match status" value="5"/>
</dbReference>
<protein>
    <submittedName>
        <fullName evidence="3">Filamentous hemagglutinin family N-terminal domain protein</fullName>
    </submittedName>
</protein>
<dbReference type="Pfam" id="PF05860">
    <property type="entry name" value="TPS"/>
    <property type="match status" value="2"/>
</dbReference>
<evidence type="ECO:0000313" key="3">
    <source>
        <dbReference type="EMBL" id="SCM83023.1"/>
    </source>
</evidence>
<dbReference type="InterPro" id="IPR011050">
    <property type="entry name" value="Pectin_lyase_fold/virulence"/>
</dbReference>
<dbReference type="SUPFAM" id="SSF51126">
    <property type="entry name" value="Pectin lyase-like"/>
    <property type="match status" value="2"/>
</dbReference>
<dbReference type="InterPro" id="IPR025157">
    <property type="entry name" value="Hemagglutinin_rpt"/>
</dbReference>
<dbReference type="InterPro" id="IPR008619">
    <property type="entry name" value="Filamentous_hemagglutn_rpt"/>
</dbReference>
<feature type="region of interest" description="Disordered" evidence="1">
    <location>
        <begin position="472"/>
        <end position="498"/>
    </location>
</feature>
<dbReference type="SMART" id="SM00912">
    <property type="entry name" value="Haemagg_act"/>
    <property type="match status" value="2"/>
</dbReference>
<organism evidence="3">
    <name type="scientific">uncultured Sporomusa sp</name>
    <dbReference type="NCBI Taxonomy" id="307249"/>
    <lineage>
        <taxon>Bacteria</taxon>
        <taxon>Bacillati</taxon>
        <taxon>Bacillota</taxon>
        <taxon>Negativicutes</taxon>
        <taxon>Selenomonadales</taxon>
        <taxon>Sporomusaceae</taxon>
        <taxon>Sporomusa</taxon>
        <taxon>environmental samples</taxon>
    </lineage>
</organism>
<dbReference type="NCBIfam" id="TIGR01901">
    <property type="entry name" value="adhes_NPXG"/>
    <property type="match status" value="2"/>
</dbReference>
<dbReference type="EMBL" id="FMJE01000005">
    <property type="protein sequence ID" value="SCM83023.1"/>
    <property type="molecule type" value="Genomic_DNA"/>
</dbReference>
<name>A0A212LZS0_9FIRM</name>
<dbReference type="Gene3D" id="2.160.20.10">
    <property type="entry name" value="Single-stranded right-handed beta-helix, Pectin lyase-like"/>
    <property type="match status" value="2"/>
</dbReference>
<feature type="region of interest" description="Disordered" evidence="1">
    <location>
        <begin position="1916"/>
        <end position="1936"/>
    </location>
</feature>
<feature type="domain" description="Filamentous haemagglutinin FhaB/tRNA nuclease CdiA-like TPS" evidence="2">
    <location>
        <begin position="544"/>
        <end position="664"/>
    </location>
</feature>